<dbReference type="RefSeq" id="WP_090634968.1">
    <property type="nucleotide sequence ID" value="NZ_FOCP01000054.1"/>
</dbReference>
<dbReference type="InterPro" id="IPR010781">
    <property type="entry name" value="DUF1376"/>
</dbReference>
<reference evidence="2 3" key="1">
    <citation type="submission" date="2016-10" db="EMBL/GenBank/DDBJ databases">
        <authorList>
            <person name="de Groot N.N."/>
        </authorList>
    </citation>
    <scope>NUCLEOTIDE SEQUENCE [LARGE SCALE GENOMIC DNA]</scope>
    <source>
        <strain evidence="2 3">Nm22</strain>
    </source>
</reference>
<evidence type="ECO:0000313" key="3">
    <source>
        <dbReference type="Proteomes" id="UP000199459"/>
    </source>
</evidence>
<accession>A0A1H8J476</accession>
<dbReference type="OrthoDB" id="5526813at2"/>
<dbReference type="Pfam" id="PF07120">
    <property type="entry name" value="DUF1376"/>
    <property type="match status" value="1"/>
</dbReference>
<feature type="compositionally biased region" description="Polar residues" evidence="1">
    <location>
        <begin position="187"/>
        <end position="207"/>
    </location>
</feature>
<dbReference type="AlphaFoldDB" id="A0A1H8J476"/>
<name>A0A1H8J476_9PROT</name>
<dbReference type="EMBL" id="FOCP01000054">
    <property type="protein sequence ID" value="SEN75614.1"/>
    <property type="molecule type" value="Genomic_DNA"/>
</dbReference>
<organism evidence="2 3">
    <name type="scientific">Nitrosomonas marina</name>
    <dbReference type="NCBI Taxonomy" id="917"/>
    <lineage>
        <taxon>Bacteria</taxon>
        <taxon>Pseudomonadati</taxon>
        <taxon>Pseudomonadota</taxon>
        <taxon>Betaproteobacteria</taxon>
        <taxon>Nitrosomonadales</taxon>
        <taxon>Nitrosomonadaceae</taxon>
        <taxon>Nitrosomonas</taxon>
    </lineage>
</organism>
<proteinExistence type="predicted"/>
<evidence type="ECO:0000313" key="2">
    <source>
        <dbReference type="EMBL" id="SEN75614.1"/>
    </source>
</evidence>
<dbReference type="Proteomes" id="UP000199459">
    <property type="component" value="Unassembled WGS sequence"/>
</dbReference>
<feature type="region of interest" description="Disordered" evidence="1">
    <location>
        <begin position="95"/>
        <end position="116"/>
    </location>
</feature>
<sequence length="333" mass="38168">MHHYQHNIGDYRRDTMHLSLLEHGVYRQLIDMYYLTESPIPSDIDTTCRKICARTQDEKETVQVILKEFFELTDFGWIHCRCDAEIGKYADWDERKSSREENEKGRQRQHREERKKIFSDLRKKGIHPKWNALIGELRELHKLYCNSLNTGHKHTCNEPVTEQEHTCNEPVTAITSNHKPVNHKPKTNTFKTHGVDNSQGSRETTPAGSVCAELKKIGIIDLNPTHPDLLMLIDAGATVDEFVHAARTAKDKGKGFAYVLGIVKGRRREALAESKQVLHGIMPNKSPPTNNKQALMMAAGRSIFAYRDRENRNERDIDGEAEIVRCDIDKSSS</sequence>
<feature type="region of interest" description="Disordered" evidence="1">
    <location>
        <begin position="175"/>
        <end position="207"/>
    </location>
</feature>
<protein>
    <submittedName>
        <fullName evidence="2">Uncharacterized conserved protein YdaU, DUF1376 family</fullName>
    </submittedName>
</protein>
<gene>
    <name evidence="2" type="ORF">SAMN05216325_1542</name>
</gene>
<evidence type="ECO:0000256" key="1">
    <source>
        <dbReference type="SAM" id="MobiDB-lite"/>
    </source>
</evidence>